<name>A0A9P6QS39_9FUNG</name>
<dbReference type="AlphaFoldDB" id="A0A9P6QS39"/>
<evidence type="ECO:0000313" key="3">
    <source>
        <dbReference type="Proteomes" id="UP000823405"/>
    </source>
</evidence>
<evidence type="ECO:0000256" key="1">
    <source>
        <dbReference type="SAM" id="MobiDB-lite"/>
    </source>
</evidence>
<gene>
    <name evidence="2" type="ORF">BGZ97_006178</name>
</gene>
<sequence length="74" mass="7614">MLYKVPPAPWRQWLALISTLVALVLFAPSGATATARLKAKQAAAGSEGPTAAAAEETSSSLESEHDMDATAADT</sequence>
<comment type="caution">
    <text evidence="2">The sequence shown here is derived from an EMBL/GenBank/DDBJ whole genome shotgun (WGS) entry which is preliminary data.</text>
</comment>
<organism evidence="2 3">
    <name type="scientific">Linnemannia gamsii</name>
    <dbReference type="NCBI Taxonomy" id="64522"/>
    <lineage>
        <taxon>Eukaryota</taxon>
        <taxon>Fungi</taxon>
        <taxon>Fungi incertae sedis</taxon>
        <taxon>Mucoromycota</taxon>
        <taxon>Mortierellomycotina</taxon>
        <taxon>Mortierellomycetes</taxon>
        <taxon>Mortierellales</taxon>
        <taxon>Mortierellaceae</taxon>
        <taxon>Linnemannia</taxon>
    </lineage>
</organism>
<keyword evidence="3" id="KW-1185">Reference proteome</keyword>
<feature type="compositionally biased region" description="Low complexity" evidence="1">
    <location>
        <begin position="40"/>
        <end position="61"/>
    </location>
</feature>
<proteinExistence type="predicted"/>
<dbReference type="OrthoDB" id="2441824at2759"/>
<dbReference type="EMBL" id="JAAAIN010002744">
    <property type="protein sequence ID" value="KAG0290427.1"/>
    <property type="molecule type" value="Genomic_DNA"/>
</dbReference>
<evidence type="ECO:0000313" key="2">
    <source>
        <dbReference type="EMBL" id="KAG0290427.1"/>
    </source>
</evidence>
<feature type="region of interest" description="Disordered" evidence="1">
    <location>
        <begin position="40"/>
        <end position="74"/>
    </location>
</feature>
<dbReference type="Proteomes" id="UP000823405">
    <property type="component" value="Unassembled WGS sequence"/>
</dbReference>
<accession>A0A9P6QS39</accession>
<feature type="non-terminal residue" evidence="2">
    <location>
        <position position="74"/>
    </location>
</feature>
<reference evidence="2" key="1">
    <citation type="journal article" date="2020" name="Fungal Divers.">
        <title>Resolving the Mortierellaceae phylogeny through synthesis of multi-gene phylogenetics and phylogenomics.</title>
        <authorList>
            <person name="Vandepol N."/>
            <person name="Liber J."/>
            <person name="Desiro A."/>
            <person name="Na H."/>
            <person name="Kennedy M."/>
            <person name="Barry K."/>
            <person name="Grigoriev I.V."/>
            <person name="Miller A.N."/>
            <person name="O'Donnell K."/>
            <person name="Stajich J.E."/>
            <person name="Bonito G."/>
        </authorList>
    </citation>
    <scope>NUCLEOTIDE SEQUENCE</scope>
    <source>
        <strain evidence="2">NVP60</strain>
    </source>
</reference>
<protein>
    <submittedName>
        <fullName evidence="2">Uncharacterized protein</fullName>
    </submittedName>
</protein>